<dbReference type="PANTHER" id="PTHR43656:SF2">
    <property type="entry name" value="BINDING OXIDOREDUCTASE, PUTATIVE (AFU_ORTHOLOGUE AFUA_2G08260)-RELATED"/>
    <property type="match status" value="1"/>
</dbReference>
<evidence type="ECO:0000256" key="2">
    <source>
        <dbReference type="ARBA" id="ARBA00023002"/>
    </source>
</evidence>
<dbReference type="Pfam" id="PF00724">
    <property type="entry name" value="Oxidored_FMN"/>
    <property type="match status" value="1"/>
</dbReference>
<name>A0ABV3UAG2_9GAMM</name>
<feature type="domain" description="NADH:flavin oxidoreductase/NADH oxidase N-terminal" evidence="3">
    <location>
        <begin position="19"/>
        <end position="344"/>
    </location>
</feature>
<comment type="caution">
    <text evidence="4">The sequence shown here is derived from an EMBL/GenBank/DDBJ whole genome shotgun (WGS) entry which is preliminary data.</text>
</comment>
<keyword evidence="2" id="KW-0560">Oxidoreductase</keyword>
<dbReference type="InterPro" id="IPR001155">
    <property type="entry name" value="OxRdtase_FMN_N"/>
</dbReference>
<protein>
    <submittedName>
        <fullName evidence="4">NADH:flavin oxidoreductase/NADH oxidase family protein</fullName>
    </submittedName>
</protein>
<dbReference type="Gene3D" id="3.20.20.70">
    <property type="entry name" value="Aldolase class I"/>
    <property type="match status" value="1"/>
</dbReference>
<sequence>MVDEGFALNQALRLPCGVVLKNRMVKAAMSEGLADANNCVSDAHLNLYKRWATNDYGLMISGNVQIDRRFLERPGNIAIDGNGGFQGLKQLAALGTQNQAHFWMQINHPGRQTPAGIHAEPLAPSAIPLPLKAADCGDARAMTKADIADVIKRFVHVAEIARETGFSGVQIHAAHGYLLSNFLSPLANKRDDEYGGSLANRARLLLEVVAAMRAALGAAFPISVKLNSADFQRGGFSEEESMQVVQWLSAAGIDLLEISGGSYEQMSMVGADSSEPSSASSQKLASTVAREAYFLTFAEKVRPLVNMPLMITGGFRGKKGMSDALLSGACELIGVGRPFCYAPDDCGAILTPPTPDCISTELPSIERHLAMARNALGEEVDEKTFKTAESFGLLAWYCLQLMRVAKGESADMGLSVYDALLEYKTSEAAALAAWRRP</sequence>
<keyword evidence="1" id="KW-0285">Flavoprotein</keyword>
<proteinExistence type="predicted"/>
<dbReference type="RefSeq" id="WP_368382753.1">
    <property type="nucleotide sequence ID" value="NZ_JBFRYA010000016.1"/>
</dbReference>
<dbReference type="CDD" id="cd04733">
    <property type="entry name" value="OYE_like_2_FMN"/>
    <property type="match status" value="1"/>
</dbReference>
<evidence type="ECO:0000259" key="3">
    <source>
        <dbReference type="Pfam" id="PF00724"/>
    </source>
</evidence>
<dbReference type="InterPro" id="IPR051799">
    <property type="entry name" value="NADH_flavin_oxidoreductase"/>
</dbReference>
<reference evidence="4 5" key="1">
    <citation type="journal article" date="2011" name="Int. J. Syst. Evol. Microbiol.">
        <title>Zhongshania antarctica gen. nov., sp. nov. and Zhongshania guokunii sp. nov., gammaproteobacteria respectively isolated from coastal attached (fast) ice and surface seawater of the Antarctic.</title>
        <authorList>
            <person name="Li H.J."/>
            <person name="Zhang X.Y."/>
            <person name="Chen C.X."/>
            <person name="Zhang Y.J."/>
            <person name="Gao Z.M."/>
            <person name="Yu Y."/>
            <person name="Chen X.L."/>
            <person name="Chen B."/>
            <person name="Zhang Y.Z."/>
        </authorList>
    </citation>
    <scope>NUCLEOTIDE SEQUENCE [LARGE SCALE GENOMIC DNA]</scope>
    <source>
        <strain evidence="4 5">ZS6-22T</strain>
    </source>
</reference>
<evidence type="ECO:0000313" key="5">
    <source>
        <dbReference type="Proteomes" id="UP001557485"/>
    </source>
</evidence>
<evidence type="ECO:0000256" key="1">
    <source>
        <dbReference type="ARBA" id="ARBA00022630"/>
    </source>
</evidence>
<dbReference type="InterPro" id="IPR013785">
    <property type="entry name" value="Aldolase_TIM"/>
</dbReference>
<dbReference type="SUPFAM" id="SSF51395">
    <property type="entry name" value="FMN-linked oxidoreductases"/>
    <property type="match status" value="1"/>
</dbReference>
<accession>A0ABV3UAG2</accession>
<gene>
    <name evidence="4" type="ORF">AB4876_15985</name>
</gene>
<keyword evidence="5" id="KW-1185">Reference proteome</keyword>
<dbReference type="PANTHER" id="PTHR43656">
    <property type="entry name" value="BINDING OXIDOREDUCTASE, PUTATIVE (AFU_ORTHOLOGUE AFUA_2G08260)-RELATED"/>
    <property type="match status" value="1"/>
</dbReference>
<evidence type="ECO:0000313" key="4">
    <source>
        <dbReference type="EMBL" id="MEX1670421.1"/>
    </source>
</evidence>
<organism evidence="4 5">
    <name type="scientific">Zhongshania guokunii</name>
    <dbReference type="NCBI Taxonomy" id="641783"/>
    <lineage>
        <taxon>Bacteria</taxon>
        <taxon>Pseudomonadati</taxon>
        <taxon>Pseudomonadota</taxon>
        <taxon>Gammaproteobacteria</taxon>
        <taxon>Cellvibrionales</taxon>
        <taxon>Spongiibacteraceae</taxon>
        <taxon>Zhongshania</taxon>
    </lineage>
</organism>
<dbReference type="Proteomes" id="UP001557485">
    <property type="component" value="Unassembled WGS sequence"/>
</dbReference>
<dbReference type="EMBL" id="JBFRYA010000016">
    <property type="protein sequence ID" value="MEX1670421.1"/>
    <property type="molecule type" value="Genomic_DNA"/>
</dbReference>